<comment type="similarity">
    <text evidence="2">Belongs to the THOC5 family.</text>
</comment>
<dbReference type="Pfam" id="PF09766">
    <property type="entry name" value="FmiP_Thoc5"/>
    <property type="match status" value="1"/>
</dbReference>
<organism evidence="5 6">
    <name type="scientific">Terfezia boudieri ATCC MYA-4762</name>
    <dbReference type="NCBI Taxonomy" id="1051890"/>
    <lineage>
        <taxon>Eukaryota</taxon>
        <taxon>Fungi</taxon>
        <taxon>Dikarya</taxon>
        <taxon>Ascomycota</taxon>
        <taxon>Pezizomycotina</taxon>
        <taxon>Pezizomycetes</taxon>
        <taxon>Pezizales</taxon>
        <taxon>Pezizaceae</taxon>
        <taxon>Terfezia</taxon>
    </lineage>
</organism>
<evidence type="ECO:0000256" key="1">
    <source>
        <dbReference type="ARBA" id="ARBA00004123"/>
    </source>
</evidence>
<dbReference type="EMBL" id="ML121528">
    <property type="protein sequence ID" value="RPB28830.1"/>
    <property type="molecule type" value="Genomic_DNA"/>
</dbReference>
<dbReference type="InParanoid" id="A0A3N4M188"/>
<accession>A0A3N4M188</accession>
<evidence type="ECO:0000313" key="6">
    <source>
        <dbReference type="Proteomes" id="UP000267821"/>
    </source>
</evidence>
<dbReference type="PANTHER" id="PTHR13375:SF3">
    <property type="entry name" value="THO COMPLEX SUBUNIT 5 HOMOLOG"/>
    <property type="match status" value="1"/>
</dbReference>
<reference evidence="5 6" key="1">
    <citation type="journal article" date="2018" name="Nat. Ecol. Evol.">
        <title>Pezizomycetes genomes reveal the molecular basis of ectomycorrhizal truffle lifestyle.</title>
        <authorList>
            <person name="Murat C."/>
            <person name="Payen T."/>
            <person name="Noel B."/>
            <person name="Kuo A."/>
            <person name="Morin E."/>
            <person name="Chen J."/>
            <person name="Kohler A."/>
            <person name="Krizsan K."/>
            <person name="Balestrini R."/>
            <person name="Da Silva C."/>
            <person name="Montanini B."/>
            <person name="Hainaut M."/>
            <person name="Levati E."/>
            <person name="Barry K.W."/>
            <person name="Belfiori B."/>
            <person name="Cichocki N."/>
            <person name="Clum A."/>
            <person name="Dockter R.B."/>
            <person name="Fauchery L."/>
            <person name="Guy J."/>
            <person name="Iotti M."/>
            <person name="Le Tacon F."/>
            <person name="Lindquist E.A."/>
            <person name="Lipzen A."/>
            <person name="Malagnac F."/>
            <person name="Mello A."/>
            <person name="Molinier V."/>
            <person name="Miyauchi S."/>
            <person name="Poulain J."/>
            <person name="Riccioni C."/>
            <person name="Rubini A."/>
            <person name="Sitrit Y."/>
            <person name="Splivallo R."/>
            <person name="Traeger S."/>
            <person name="Wang M."/>
            <person name="Zifcakova L."/>
            <person name="Wipf D."/>
            <person name="Zambonelli A."/>
            <person name="Paolocci F."/>
            <person name="Nowrousian M."/>
            <person name="Ottonello S."/>
            <person name="Baldrian P."/>
            <person name="Spatafora J.W."/>
            <person name="Henrissat B."/>
            <person name="Nagy L.G."/>
            <person name="Aury J.M."/>
            <person name="Wincker P."/>
            <person name="Grigoriev I.V."/>
            <person name="Bonfante P."/>
            <person name="Martin F.M."/>
        </authorList>
    </citation>
    <scope>NUCLEOTIDE SEQUENCE [LARGE SCALE GENOMIC DNA]</scope>
    <source>
        <strain evidence="5 6">ATCC MYA-4762</strain>
    </source>
</reference>
<dbReference type="AlphaFoldDB" id="A0A3N4M188"/>
<dbReference type="STRING" id="1051890.A0A3N4M188"/>
<keyword evidence="4" id="KW-0175">Coiled coil</keyword>
<dbReference type="GO" id="GO:0003729">
    <property type="term" value="F:mRNA binding"/>
    <property type="evidence" value="ECO:0007669"/>
    <property type="project" value="TreeGrafter"/>
</dbReference>
<evidence type="ECO:0000256" key="4">
    <source>
        <dbReference type="SAM" id="Coils"/>
    </source>
</evidence>
<comment type="subcellular location">
    <subcellularLocation>
        <location evidence="1">Nucleus</location>
    </subcellularLocation>
</comment>
<name>A0A3N4M188_9PEZI</name>
<dbReference type="GO" id="GO:0006406">
    <property type="term" value="P:mRNA export from nucleus"/>
    <property type="evidence" value="ECO:0007669"/>
    <property type="project" value="TreeGrafter"/>
</dbReference>
<keyword evidence="6" id="KW-1185">Reference proteome</keyword>
<evidence type="ECO:0000256" key="3">
    <source>
        <dbReference type="ARBA" id="ARBA00023242"/>
    </source>
</evidence>
<dbReference type="PANTHER" id="PTHR13375">
    <property type="entry name" value="FMS INTERACTING PROTEIN"/>
    <property type="match status" value="1"/>
</dbReference>
<evidence type="ECO:0008006" key="7">
    <source>
        <dbReference type="Google" id="ProtNLM"/>
    </source>
</evidence>
<evidence type="ECO:0000256" key="2">
    <source>
        <dbReference type="ARBA" id="ARBA00008044"/>
    </source>
</evidence>
<dbReference type="GO" id="GO:0000445">
    <property type="term" value="C:THO complex part of transcription export complex"/>
    <property type="evidence" value="ECO:0007669"/>
    <property type="project" value="TreeGrafter"/>
</dbReference>
<dbReference type="Proteomes" id="UP000267821">
    <property type="component" value="Unassembled WGS sequence"/>
</dbReference>
<dbReference type="OrthoDB" id="20582at2759"/>
<sequence>MTIPDSLVTDPSLRECLELSSKLRILCQQLLSDLQAHGELSEAALIERARQQKLLYAYLTQLKVLHRAAFMSAREAKQTTTEARQEVDRLHLQLQNLYYEQRHLRGEITACKDFPHSYTSLPLISEEEFLQLHPEHAEDDPHALMIARLHNEKAVREDLERQRKELSAKKQTLILENKKRKDDLASLDEQLKKFIEVWKSPLSGGRKGLIWYQFSRRDLYKRPSRRNIEIQNDVVCSH</sequence>
<gene>
    <name evidence="5" type="ORF">L211DRAFT_844896</name>
</gene>
<evidence type="ECO:0000313" key="5">
    <source>
        <dbReference type="EMBL" id="RPB28830.1"/>
    </source>
</evidence>
<feature type="coiled-coil region" evidence="4">
    <location>
        <begin position="149"/>
        <end position="176"/>
    </location>
</feature>
<protein>
    <recommendedName>
        <fullName evidence="7">Fms interacting protein</fullName>
    </recommendedName>
</protein>
<keyword evidence="3" id="KW-0539">Nucleus</keyword>
<dbReference type="InterPro" id="IPR019163">
    <property type="entry name" value="THO_Thoc5"/>
</dbReference>
<proteinExistence type="inferred from homology"/>